<dbReference type="InterPro" id="IPR051319">
    <property type="entry name" value="Oligoribo/pAp-PDE_c-di-AMP_PDE"/>
</dbReference>
<sequence>MVTRLFLGCGAVGQRLLEATEGWTGTERVVCEAESRVTTLREEGVDATVGDPSDPETLAALDDAGVVVVASDDARQNQRVAVAARRRFPGAFLLAYAGPEGDAEALRSVADRVVDPTDAVATRAVDRVSGEAAEDSLRLRQVLAEIDGTLAVVMHDNPDPDAIASGVAMCRLAEATGTDAEACYYGEISHQENRAMVNLLDLDLRTLGPDDDIGEFGGFALVDHARPSVNDQLPEELHVDIVIDHHPPRGPVQGRYQDLRTDVGSTSTLLTDHFSRLGVPLDESTATALLYGIQVDTNEFRREASRLDFEAAARLLPFVDEAVLDRIESPSVDGETLDTLARAIENREVRGSVLVTGVGSISDRDALPQAADKLLTMDGITCTLVYGFIDDTTYVSSRARGTDVDLGETLRAAFDQIGSAGGHADMAGAQIPVTQAFGEFDGDDERDEAIRDVITDRFFDAWYERPRDSPLVTEPKPGGIPLEPDDGGD</sequence>
<dbReference type="AlphaFoldDB" id="A0ABD6DIL1"/>
<feature type="domain" description="RCK N-terminal" evidence="3">
    <location>
        <begin position="7"/>
        <end position="116"/>
    </location>
</feature>
<keyword evidence="6" id="KW-1185">Reference proteome</keyword>
<dbReference type="InterPro" id="IPR001667">
    <property type="entry name" value="DDH_dom"/>
</dbReference>
<name>A0ABD6DIL1_9EURY</name>
<evidence type="ECO:0000313" key="5">
    <source>
        <dbReference type="EMBL" id="MFD1645074.1"/>
    </source>
</evidence>
<reference evidence="5 6" key="1">
    <citation type="journal article" date="2019" name="Int. J. Syst. Evol. Microbiol.">
        <title>The Global Catalogue of Microorganisms (GCM) 10K type strain sequencing project: providing services to taxonomists for standard genome sequencing and annotation.</title>
        <authorList>
            <consortium name="The Broad Institute Genomics Platform"/>
            <consortium name="The Broad Institute Genome Sequencing Center for Infectious Disease"/>
            <person name="Wu L."/>
            <person name="Ma J."/>
        </authorList>
    </citation>
    <scope>NUCLEOTIDE SEQUENCE [LARGE SCALE GENOMIC DNA]</scope>
    <source>
        <strain evidence="5 6">CGMCC 1.10390</strain>
    </source>
</reference>
<evidence type="ECO:0000259" key="2">
    <source>
        <dbReference type="Pfam" id="PF01368"/>
    </source>
</evidence>
<dbReference type="Gene3D" id="3.40.50.720">
    <property type="entry name" value="NAD(P)-binding Rossmann-like Domain"/>
    <property type="match status" value="1"/>
</dbReference>
<dbReference type="Pfam" id="PF02272">
    <property type="entry name" value="DHHA1"/>
    <property type="match status" value="1"/>
</dbReference>
<comment type="caution">
    <text evidence="5">The sequence shown here is derived from an EMBL/GenBank/DDBJ whole genome shotgun (WGS) entry which is preliminary data.</text>
</comment>
<evidence type="ECO:0000256" key="1">
    <source>
        <dbReference type="SAM" id="MobiDB-lite"/>
    </source>
</evidence>
<dbReference type="InterPro" id="IPR003156">
    <property type="entry name" value="DHHA1_dom"/>
</dbReference>
<protein>
    <submittedName>
        <fullName evidence="5">DHHA1 domain-containing protein</fullName>
    </submittedName>
</protein>
<evidence type="ECO:0000313" key="6">
    <source>
        <dbReference type="Proteomes" id="UP001597034"/>
    </source>
</evidence>
<dbReference type="PANTHER" id="PTHR47618:SF1">
    <property type="entry name" value="BIFUNCTIONAL OLIGORIBONUCLEASE AND PAP PHOSPHATASE NRNA"/>
    <property type="match status" value="1"/>
</dbReference>
<dbReference type="Pfam" id="PF02254">
    <property type="entry name" value="TrkA_N"/>
    <property type="match status" value="1"/>
</dbReference>
<dbReference type="PANTHER" id="PTHR47618">
    <property type="entry name" value="BIFUNCTIONAL OLIGORIBONUCLEASE AND PAP PHOSPHATASE NRNA"/>
    <property type="match status" value="1"/>
</dbReference>
<evidence type="ECO:0000259" key="4">
    <source>
        <dbReference type="Pfam" id="PF02272"/>
    </source>
</evidence>
<dbReference type="RefSeq" id="WP_256400311.1">
    <property type="nucleotide sequence ID" value="NZ_JANHJR010000002.1"/>
</dbReference>
<proteinExistence type="predicted"/>
<dbReference type="Gene3D" id="3.90.1640.10">
    <property type="entry name" value="inorganic pyrophosphatase (n-terminal core)"/>
    <property type="match status" value="1"/>
</dbReference>
<dbReference type="EMBL" id="JBHUDO010000001">
    <property type="protein sequence ID" value="MFD1645074.1"/>
    <property type="molecule type" value="Genomic_DNA"/>
</dbReference>
<feature type="region of interest" description="Disordered" evidence="1">
    <location>
        <begin position="466"/>
        <end position="489"/>
    </location>
</feature>
<dbReference type="InterPro" id="IPR038763">
    <property type="entry name" value="DHH_sf"/>
</dbReference>
<dbReference type="SUPFAM" id="SSF51735">
    <property type="entry name" value="NAD(P)-binding Rossmann-fold domains"/>
    <property type="match status" value="1"/>
</dbReference>
<dbReference type="InterPro" id="IPR036291">
    <property type="entry name" value="NAD(P)-bd_dom_sf"/>
</dbReference>
<accession>A0ABD6DIL1</accession>
<dbReference type="SUPFAM" id="SSF64182">
    <property type="entry name" value="DHH phosphoesterases"/>
    <property type="match status" value="1"/>
</dbReference>
<organism evidence="5 6">
    <name type="scientific">Haloarchaeobius litoreus</name>
    <dbReference type="NCBI Taxonomy" id="755306"/>
    <lineage>
        <taxon>Archaea</taxon>
        <taxon>Methanobacteriati</taxon>
        <taxon>Methanobacteriota</taxon>
        <taxon>Stenosarchaea group</taxon>
        <taxon>Halobacteria</taxon>
        <taxon>Halobacteriales</taxon>
        <taxon>Halorubellaceae</taxon>
        <taxon>Haloarchaeobius</taxon>
    </lineage>
</organism>
<evidence type="ECO:0000259" key="3">
    <source>
        <dbReference type="Pfam" id="PF02254"/>
    </source>
</evidence>
<feature type="domain" description="DHHA1" evidence="4">
    <location>
        <begin position="352"/>
        <end position="440"/>
    </location>
</feature>
<dbReference type="Pfam" id="PF01368">
    <property type="entry name" value="DHH"/>
    <property type="match status" value="1"/>
</dbReference>
<dbReference type="InterPro" id="IPR003148">
    <property type="entry name" value="RCK_N"/>
</dbReference>
<feature type="domain" description="DDH" evidence="2">
    <location>
        <begin position="151"/>
        <end position="293"/>
    </location>
</feature>
<dbReference type="Proteomes" id="UP001597034">
    <property type="component" value="Unassembled WGS sequence"/>
</dbReference>
<gene>
    <name evidence="5" type="ORF">ACFSBL_05200</name>
</gene>